<dbReference type="PANTHER" id="PTHR31088">
    <property type="entry name" value="MEMBRANE-ASSOCIATED PROTEIN VIPP1, CHLOROPLASTIC"/>
    <property type="match status" value="1"/>
</dbReference>
<dbReference type="EMBL" id="UAPQ01000010">
    <property type="protein sequence ID" value="SPT54242.1"/>
    <property type="molecule type" value="Genomic_DNA"/>
</dbReference>
<evidence type="ECO:0000313" key="4">
    <source>
        <dbReference type="Proteomes" id="UP000250006"/>
    </source>
</evidence>
<organism evidence="3 4">
    <name type="scientific">Actinomyces bovis</name>
    <dbReference type="NCBI Taxonomy" id="1658"/>
    <lineage>
        <taxon>Bacteria</taxon>
        <taxon>Bacillati</taxon>
        <taxon>Actinomycetota</taxon>
        <taxon>Actinomycetes</taxon>
        <taxon>Actinomycetales</taxon>
        <taxon>Actinomycetaceae</taxon>
        <taxon>Actinomyces</taxon>
    </lineage>
</organism>
<proteinExistence type="inferred from homology"/>
<reference evidence="3 4" key="1">
    <citation type="submission" date="2018-06" db="EMBL/GenBank/DDBJ databases">
        <authorList>
            <consortium name="Pathogen Informatics"/>
            <person name="Doyle S."/>
        </authorList>
    </citation>
    <scope>NUCLEOTIDE SEQUENCE [LARGE SCALE GENOMIC DNA]</scope>
    <source>
        <strain evidence="3 4">NCTC11535</strain>
    </source>
</reference>
<evidence type="ECO:0000256" key="1">
    <source>
        <dbReference type="ARBA" id="ARBA00043985"/>
    </source>
</evidence>
<evidence type="ECO:0000313" key="3">
    <source>
        <dbReference type="EMBL" id="SPT54242.1"/>
    </source>
</evidence>
<keyword evidence="4" id="KW-1185">Reference proteome</keyword>
<feature type="coiled-coil region" evidence="2">
    <location>
        <begin position="133"/>
        <end position="206"/>
    </location>
</feature>
<dbReference type="PANTHER" id="PTHR31088:SF6">
    <property type="entry name" value="PHAGE SHOCK PROTEIN A"/>
    <property type="match status" value="1"/>
</dbReference>
<comment type="caution">
    <text evidence="3">The sequence shown here is derived from an EMBL/GenBank/DDBJ whole genome shotgun (WGS) entry which is preliminary data.</text>
</comment>
<dbReference type="RefSeq" id="WP_111837145.1">
    <property type="nucleotide sequence ID" value="NZ_UAPQ01000010.1"/>
</dbReference>
<comment type="similarity">
    <text evidence="1">Belongs to the PspA/Vipp/IM30 family.</text>
</comment>
<dbReference type="InterPro" id="IPR007157">
    <property type="entry name" value="PspA_VIPP1"/>
</dbReference>
<gene>
    <name evidence="3" type="ORF">NCTC11535_01954</name>
</gene>
<keyword evidence="2" id="KW-0175">Coiled coil</keyword>
<protein>
    <submittedName>
        <fullName evidence="3">Phage shock protein A homolog</fullName>
    </submittedName>
</protein>
<dbReference type="Pfam" id="PF04012">
    <property type="entry name" value="PspA_IM30"/>
    <property type="match status" value="1"/>
</dbReference>
<sequence>MAEKQSILGRIAQLTRANINALIDRAEDPEKMLDQLVRDYTSSIAEAQDAVAQTIGNLRLAEKDHDADVTEAKDWGNKALAASQKADQLRAAGDTAGADKWDALAKVAITKQISAENEAKAAEPMIASQRQVVEQLKTGLTQMEARLTDLKSKRDQLVARQKSAQAQVKVQGAIRSINVLDPTSEIARYEDQVRRVEAQAAGQMEIAGASLEQQFAELESSGDSLEAEARLAALKAGKAPVQITDGGAEHVDEGASSY</sequence>
<name>A0ABY1VRD3_9ACTO</name>
<accession>A0ABY1VRD3</accession>
<dbReference type="Proteomes" id="UP000250006">
    <property type="component" value="Unassembled WGS sequence"/>
</dbReference>
<evidence type="ECO:0000256" key="2">
    <source>
        <dbReference type="SAM" id="Coils"/>
    </source>
</evidence>